<dbReference type="Gene3D" id="2.60.40.10">
    <property type="entry name" value="Immunoglobulins"/>
    <property type="match status" value="1"/>
</dbReference>
<reference evidence="3 4" key="1">
    <citation type="submission" date="2022-01" db="EMBL/GenBank/DDBJ databases">
        <title>A high-quality chromosome-level genome assembly of rohu carp, Labeo rohita.</title>
        <authorList>
            <person name="Arick M.A. II"/>
            <person name="Hsu C.-Y."/>
            <person name="Magbanua Z."/>
            <person name="Pechanova O."/>
            <person name="Grover C."/>
            <person name="Miller E."/>
            <person name="Thrash A."/>
            <person name="Ezzel L."/>
            <person name="Alam S."/>
            <person name="Benzie J."/>
            <person name="Hamilton M."/>
            <person name="Karsi A."/>
            <person name="Lawrence M.L."/>
            <person name="Peterson D.G."/>
        </authorList>
    </citation>
    <scope>NUCLEOTIDE SEQUENCE [LARGE SCALE GENOMIC DNA]</scope>
    <source>
        <strain evidence="4">BAU-BD-2019</strain>
        <tissue evidence="3">Blood</tissue>
    </source>
</reference>
<evidence type="ECO:0000259" key="2">
    <source>
        <dbReference type="PROSITE" id="PS50835"/>
    </source>
</evidence>
<gene>
    <name evidence="3" type="ORF">H4Q32_028397</name>
</gene>
<organism evidence="3 4">
    <name type="scientific">Labeo rohita</name>
    <name type="common">Indian major carp</name>
    <name type="synonym">Cyprinus rohita</name>
    <dbReference type="NCBI Taxonomy" id="84645"/>
    <lineage>
        <taxon>Eukaryota</taxon>
        <taxon>Metazoa</taxon>
        <taxon>Chordata</taxon>
        <taxon>Craniata</taxon>
        <taxon>Vertebrata</taxon>
        <taxon>Euteleostomi</taxon>
        <taxon>Actinopterygii</taxon>
        <taxon>Neopterygii</taxon>
        <taxon>Teleostei</taxon>
        <taxon>Ostariophysi</taxon>
        <taxon>Cypriniformes</taxon>
        <taxon>Cyprinidae</taxon>
        <taxon>Labeoninae</taxon>
        <taxon>Labeonini</taxon>
        <taxon>Labeo</taxon>
    </lineage>
</organism>
<keyword evidence="1" id="KW-1133">Transmembrane helix</keyword>
<evidence type="ECO:0000256" key="1">
    <source>
        <dbReference type="SAM" id="Phobius"/>
    </source>
</evidence>
<keyword evidence="4" id="KW-1185">Reference proteome</keyword>
<dbReference type="InterPro" id="IPR007110">
    <property type="entry name" value="Ig-like_dom"/>
</dbReference>
<dbReference type="PROSITE" id="PS50835">
    <property type="entry name" value="IG_LIKE"/>
    <property type="match status" value="1"/>
</dbReference>
<dbReference type="SUPFAM" id="SSF48726">
    <property type="entry name" value="Immunoglobulin"/>
    <property type="match status" value="1"/>
</dbReference>
<dbReference type="Pfam" id="PF07686">
    <property type="entry name" value="V-set"/>
    <property type="match status" value="1"/>
</dbReference>
<dbReference type="InterPro" id="IPR013106">
    <property type="entry name" value="Ig_V-set"/>
</dbReference>
<dbReference type="EMBL" id="JACTAM010002164">
    <property type="protein sequence ID" value="KAI2645661.1"/>
    <property type="molecule type" value="Genomic_DNA"/>
</dbReference>
<dbReference type="InterPro" id="IPR013783">
    <property type="entry name" value="Ig-like_fold"/>
</dbReference>
<protein>
    <submittedName>
        <fullName evidence="3">Tyrosine-protein kinase-like otk</fullName>
    </submittedName>
</protein>
<feature type="transmembrane region" description="Helical" evidence="1">
    <location>
        <begin position="127"/>
        <end position="148"/>
    </location>
</feature>
<comment type="caution">
    <text evidence="3">The sequence shown here is derived from an EMBL/GenBank/DDBJ whole genome shotgun (WGS) entry which is preliminary data.</text>
</comment>
<evidence type="ECO:0000313" key="3">
    <source>
        <dbReference type="EMBL" id="KAI2645661.1"/>
    </source>
</evidence>
<feature type="domain" description="Ig-like" evidence="2">
    <location>
        <begin position="1"/>
        <end position="80"/>
    </location>
</feature>
<accession>A0ABQ8L659</accession>
<name>A0ABQ8L659_LABRO</name>
<proteinExistence type="predicted"/>
<keyword evidence="1" id="KW-0472">Membrane</keyword>
<dbReference type="Proteomes" id="UP000830375">
    <property type="component" value="Unassembled WGS sequence"/>
</dbReference>
<dbReference type="InterPro" id="IPR036179">
    <property type="entry name" value="Ig-like_dom_sf"/>
</dbReference>
<evidence type="ECO:0000313" key="4">
    <source>
        <dbReference type="Proteomes" id="UP000830375"/>
    </source>
</evidence>
<sequence length="188" mass="21341">MKGWTVLFPLPECPPGTSINSVEWKYHTINGTILLAKINLNEEQKSKIFSKRTGIQIMENGTLHIEDVKDEDSGNYSCTIISHDQRMHIERIYLQVLDVENLTTEPNSIKYATTFKPSEPSVIETTLITIPVCSALGIILIVATVLIFKCRKKCRHTSDEPIYVNKVVTIQGNKRSQVGRRMPDNKNR</sequence>
<keyword evidence="1" id="KW-0812">Transmembrane</keyword>